<feature type="domain" description="AP complex mu/sigma subunit" evidence="8">
    <location>
        <begin position="58"/>
        <end position="103"/>
    </location>
</feature>
<keyword evidence="6" id="KW-0968">Cytoplasmic vesicle</keyword>
<feature type="compositionally biased region" description="Low complexity" evidence="7">
    <location>
        <begin position="169"/>
        <end position="179"/>
    </location>
</feature>
<reference evidence="9" key="2">
    <citation type="submission" date="2025-09" db="UniProtKB">
        <authorList>
            <consortium name="Ensembl"/>
        </authorList>
    </citation>
    <scope>IDENTIFICATION</scope>
</reference>
<keyword evidence="2 6" id="KW-0963">Cytoplasm</keyword>
<dbReference type="Gene3D" id="3.30.450.60">
    <property type="match status" value="1"/>
</dbReference>
<dbReference type="GO" id="GO:0006891">
    <property type="term" value="P:intra-Golgi vesicle-mediated transport"/>
    <property type="evidence" value="ECO:0007669"/>
    <property type="project" value="TreeGrafter"/>
</dbReference>
<dbReference type="Pfam" id="PF01217">
    <property type="entry name" value="Clat_adaptor_s"/>
    <property type="match status" value="1"/>
</dbReference>
<name>A0A663E8F5_AQUCH</name>
<protein>
    <recommendedName>
        <fullName evidence="6">Coatomer subunit zeta</fullName>
    </recommendedName>
</protein>
<keyword evidence="6" id="KW-0931">ER-Golgi transport</keyword>
<feature type="compositionally biased region" description="Pro residues" evidence="7">
    <location>
        <begin position="205"/>
        <end position="222"/>
    </location>
</feature>
<evidence type="ECO:0000256" key="1">
    <source>
        <dbReference type="ARBA" id="ARBA00006972"/>
    </source>
</evidence>
<evidence type="ECO:0000256" key="3">
    <source>
        <dbReference type="ARBA" id="ARBA00022927"/>
    </source>
</evidence>
<evidence type="ECO:0000256" key="2">
    <source>
        <dbReference type="ARBA" id="ARBA00022490"/>
    </source>
</evidence>
<keyword evidence="4 6" id="KW-0472">Membrane</keyword>
<comment type="similarity">
    <text evidence="1 6">Belongs to the adaptor complexes small subunit family.</text>
</comment>
<dbReference type="Ensembl" id="ENSACCT00020008588.1">
    <property type="protein sequence ID" value="ENSACCP00020008229.1"/>
    <property type="gene ID" value="ENSACCG00020005600.1"/>
</dbReference>
<evidence type="ECO:0000256" key="4">
    <source>
        <dbReference type="ARBA" id="ARBA00023136"/>
    </source>
</evidence>
<evidence type="ECO:0000256" key="6">
    <source>
        <dbReference type="RuleBase" id="RU366053"/>
    </source>
</evidence>
<keyword evidence="6" id="KW-0813">Transport</keyword>
<evidence type="ECO:0000313" key="10">
    <source>
        <dbReference type="Proteomes" id="UP000472275"/>
    </source>
</evidence>
<comment type="subunit">
    <text evidence="6">Oligomeric complex that consists of at least the alpha, beta, beta', gamma, delta, epsilon and zeta subunits.</text>
</comment>
<sequence length="241" mass="25635">MEPAGPEPSLYTVKALLILDSLGQRLLAKGRSPVWKDSPSSTGAASTSSSTWWGAARRTWKEVEKRWLLDNMEGTFLVVDEIVDRGVILESDPQQVIQRLSLRVSAAILCHGLPPPSSASPPPSSASLSPSRPQSRRHTASSSSTTWQAARSEGTQGTPASTNRHRRGGPAAHQGAHQAIPTDVTALGSPGSRTHGPSLASPRSNPSPDPALQPGSPEPAPPQSHRLQKLLASSHIRPWHL</sequence>
<dbReference type="PANTHER" id="PTHR11043">
    <property type="entry name" value="ZETA-COAT PROTEIN"/>
    <property type="match status" value="1"/>
</dbReference>
<feature type="compositionally biased region" description="Polar residues" evidence="7">
    <location>
        <begin position="153"/>
        <end position="162"/>
    </location>
</feature>
<feature type="compositionally biased region" description="Low complexity" evidence="7">
    <location>
        <begin position="140"/>
        <end position="152"/>
    </location>
</feature>
<dbReference type="GO" id="GO:0030126">
    <property type="term" value="C:COPI vesicle coat"/>
    <property type="evidence" value="ECO:0007669"/>
    <property type="project" value="UniProtKB-UniRule"/>
</dbReference>
<comment type="subcellular location">
    <subcellularLocation>
        <location evidence="6">Cytoplasm</location>
    </subcellularLocation>
    <subcellularLocation>
        <location evidence="6">Golgi apparatus membrane</location>
        <topology evidence="6">Peripheral membrane protein</topology>
        <orientation evidence="6">Cytoplasmic side</orientation>
    </subcellularLocation>
    <subcellularLocation>
        <location evidence="6">Cytoplasmic vesicle</location>
        <location evidence="6">COPI-coated vesicle membrane</location>
        <topology evidence="6">Peripheral membrane protein</topology>
        <orientation evidence="6">Cytoplasmic side</orientation>
    </subcellularLocation>
</comment>
<dbReference type="GO" id="GO:0006886">
    <property type="term" value="P:intracellular protein transport"/>
    <property type="evidence" value="ECO:0007669"/>
    <property type="project" value="TreeGrafter"/>
</dbReference>
<dbReference type="Proteomes" id="UP000472275">
    <property type="component" value="Chromosome 8"/>
</dbReference>
<comment type="function">
    <text evidence="5">The coatomer is a cytosolic protein complex that binds to dilysine motifs and reversibly associates with Golgi non-clathrin-coated vesicles, which further mediate biosynthetic protein transport from the ER, via the Golgi up to the trans Golgi network. Coatomer complex is required for budding from Golgi membranes, and is essential for the retrograde Golgi-to-ER transport of dilysine-tagged proteins. The zeta subunit may be involved in regulating the coat assembly and, hence, the rate of biosynthetic protein transport due to its association-dissociation properties with the coatomer complex.</text>
</comment>
<dbReference type="InterPro" id="IPR039652">
    <property type="entry name" value="Coatomer_zeta"/>
</dbReference>
<gene>
    <name evidence="9" type="primary">COPZ2</name>
</gene>
<dbReference type="SUPFAM" id="SSF64356">
    <property type="entry name" value="SNARE-like"/>
    <property type="match status" value="1"/>
</dbReference>
<reference evidence="9" key="1">
    <citation type="submission" date="2025-08" db="UniProtKB">
        <authorList>
            <consortium name="Ensembl"/>
        </authorList>
    </citation>
    <scope>IDENTIFICATION</scope>
</reference>
<dbReference type="InterPro" id="IPR022775">
    <property type="entry name" value="AP_mu_sigma_su"/>
</dbReference>
<feature type="region of interest" description="Disordered" evidence="7">
    <location>
        <begin position="113"/>
        <end position="226"/>
    </location>
</feature>
<keyword evidence="10" id="KW-1185">Reference proteome</keyword>
<dbReference type="GO" id="GO:0006890">
    <property type="term" value="P:retrograde vesicle-mediated transport, Golgi to endoplasmic reticulum"/>
    <property type="evidence" value="ECO:0007669"/>
    <property type="project" value="UniProtKB-UniRule"/>
</dbReference>
<evidence type="ECO:0000256" key="5">
    <source>
        <dbReference type="ARBA" id="ARBA00045555"/>
    </source>
</evidence>
<evidence type="ECO:0000313" key="9">
    <source>
        <dbReference type="Ensembl" id="ENSACCP00020008229.1"/>
    </source>
</evidence>
<feature type="compositionally biased region" description="Pro residues" evidence="7">
    <location>
        <begin position="113"/>
        <end position="124"/>
    </location>
</feature>
<keyword evidence="3 6" id="KW-0653">Protein transport</keyword>
<proteinExistence type="inferred from homology"/>
<dbReference type="InterPro" id="IPR011012">
    <property type="entry name" value="Longin-like_dom_sf"/>
</dbReference>
<dbReference type="GO" id="GO:0000139">
    <property type="term" value="C:Golgi membrane"/>
    <property type="evidence" value="ECO:0007669"/>
    <property type="project" value="UniProtKB-SubCell"/>
</dbReference>
<dbReference type="PANTHER" id="PTHR11043:SF4">
    <property type="entry name" value="COATOMER SUBUNIT ZETA-2"/>
    <property type="match status" value="1"/>
</dbReference>
<evidence type="ECO:0000256" key="7">
    <source>
        <dbReference type="SAM" id="MobiDB-lite"/>
    </source>
</evidence>
<accession>A0A663E8F5</accession>
<evidence type="ECO:0000259" key="8">
    <source>
        <dbReference type="Pfam" id="PF01217"/>
    </source>
</evidence>
<keyword evidence="6" id="KW-0333">Golgi apparatus</keyword>
<dbReference type="AlphaFoldDB" id="A0A663E8F5"/>
<dbReference type="InParanoid" id="A0A663E8F5"/>
<organism evidence="9 10">
    <name type="scientific">Aquila chrysaetos chrysaetos</name>
    <dbReference type="NCBI Taxonomy" id="223781"/>
    <lineage>
        <taxon>Eukaryota</taxon>
        <taxon>Metazoa</taxon>
        <taxon>Chordata</taxon>
        <taxon>Craniata</taxon>
        <taxon>Vertebrata</taxon>
        <taxon>Euteleostomi</taxon>
        <taxon>Archelosauria</taxon>
        <taxon>Archosauria</taxon>
        <taxon>Dinosauria</taxon>
        <taxon>Saurischia</taxon>
        <taxon>Theropoda</taxon>
        <taxon>Coelurosauria</taxon>
        <taxon>Aves</taxon>
        <taxon>Neognathae</taxon>
        <taxon>Neoaves</taxon>
        <taxon>Telluraves</taxon>
        <taxon>Accipitrimorphae</taxon>
        <taxon>Accipitriformes</taxon>
        <taxon>Accipitridae</taxon>
        <taxon>Accipitrinae</taxon>
        <taxon>Aquila</taxon>
    </lineage>
</organism>